<organism evidence="3 4">
    <name type="scientific">Drosophila hydei</name>
    <name type="common">Fruit fly</name>
    <dbReference type="NCBI Taxonomy" id="7224"/>
    <lineage>
        <taxon>Eukaryota</taxon>
        <taxon>Metazoa</taxon>
        <taxon>Ecdysozoa</taxon>
        <taxon>Arthropoda</taxon>
        <taxon>Hexapoda</taxon>
        <taxon>Insecta</taxon>
        <taxon>Pterygota</taxon>
        <taxon>Neoptera</taxon>
        <taxon>Endopterygota</taxon>
        <taxon>Diptera</taxon>
        <taxon>Brachycera</taxon>
        <taxon>Muscomorpha</taxon>
        <taxon>Ephydroidea</taxon>
        <taxon>Drosophilidae</taxon>
        <taxon>Drosophila</taxon>
    </lineage>
</organism>
<name>A0A6J1LXE5_DROHY</name>
<evidence type="ECO:0000313" key="4">
    <source>
        <dbReference type="RefSeq" id="XP_023170352.2"/>
    </source>
</evidence>
<dbReference type="GeneID" id="111599064"/>
<feature type="compositionally biased region" description="Acidic residues" evidence="2">
    <location>
        <begin position="363"/>
        <end position="374"/>
    </location>
</feature>
<dbReference type="KEGG" id="dhe:111599064"/>
<dbReference type="PANTHER" id="PTHR15665:SF1">
    <property type="entry name" value="PROTEIN ASTEROID HOMOLOG 1"/>
    <property type="match status" value="1"/>
</dbReference>
<accession>A0A6J1LXE5</accession>
<keyword evidence="3" id="KW-1185">Reference proteome</keyword>
<comment type="similarity">
    <text evidence="1">Belongs to the asteroid family.</text>
</comment>
<dbReference type="SUPFAM" id="SSF88723">
    <property type="entry name" value="PIN domain-like"/>
    <property type="match status" value="1"/>
</dbReference>
<dbReference type="Proteomes" id="UP000504633">
    <property type="component" value="Unplaced"/>
</dbReference>
<dbReference type="Gene3D" id="3.40.50.1010">
    <property type="entry name" value="5'-nuclease"/>
    <property type="match status" value="1"/>
</dbReference>
<dbReference type="InterPro" id="IPR029060">
    <property type="entry name" value="PIN-like_dom_sf"/>
</dbReference>
<feature type="region of interest" description="Disordered" evidence="2">
    <location>
        <begin position="362"/>
        <end position="427"/>
    </location>
</feature>
<evidence type="ECO:0000256" key="2">
    <source>
        <dbReference type="SAM" id="MobiDB-lite"/>
    </source>
</evidence>
<proteinExistence type="inferred from homology"/>
<evidence type="ECO:0000256" key="1">
    <source>
        <dbReference type="ARBA" id="ARBA00007398"/>
    </source>
</evidence>
<dbReference type="InterPro" id="IPR026832">
    <property type="entry name" value="Asteroid"/>
</dbReference>
<dbReference type="OMA" id="VMRCVFE"/>
<feature type="region of interest" description="Disordered" evidence="2">
    <location>
        <begin position="811"/>
        <end position="834"/>
    </location>
</feature>
<dbReference type="OrthoDB" id="25987at2759"/>
<reference evidence="4" key="1">
    <citation type="submission" date="2025-08" db="UniProtKB">
        <authorList>
            <consortium name="RefSeq"/>
        </authorList>
    </citation>
    <scope>IDENTIFICATION</scope>
    <source>
        <strain evidence="4">15085-1641.00</strain>
        <tissue evidence="4">Whole body</tissue>
    </source>
</reference>
<dbReference type="RefSeq" id="XP_023170352.2">
    <property type="nucleotide sequence ID" value="XM_023314584.2"/>
</dbReference>
<feature type="compositionally biased region" description="Acidic residues" evidence="2">
    <location>
        <begin position="385"/>
        <end position="427"/>
    </location>
</feature>
<evidence type="ECO:0000313" key="3">
    <source>
        <dbReference type="Proteomes" id="UP000504633"/>
    </source>
</evidence>
<protein>
    <submittedName>
        <fullName evidence="4">Protein asteroid</fullName>
    </submittedName>
</protein>
<dbReference type="AlphaFoldDB" id="A0A6J1LXE5"/>
<dbReference type="PANTHER" id="PTHR15665">
    <property type="entry name" value="ASTEROID PROTEIN"/>
    <property type="match status" value="1"/>
</dbReference>
<dbReference type="CDD" id="cd18676">
    <property type="entry name" value="PIN_asteroid-like"/>
    <property type="match status" value="1"/>
</dbReference>
<gene>
    <name evidence="4" type="primary">LOC111599064</name>
</gene>
<dbReference type="CTD" id="33282"/>
<sequence length="851" mass="98356">MGVRGLTSYIAQRAEIYLKPYELHNTALVIDGDNLACNLYKDVTGSYSAFGGDYDDFYRAVLQFFHVLAECDIRAYVLMDGGYEERKLRTVSKRLRGKIAVIKKINPCDSITLFPLHLKEVFVDAVRDCGVPVMRCVFEADDELAALARKLNCPVLSYDSDFYIHNVKYIPLITLTVKVLTKRKREKPLDRSLRRNEVKHVEKRTKAHKIVSGITTTNATAKSEKSFKTYKYLDCCIYRVEHLCGRGALSAEKLPLFAALLGNDYIARSAFSNFFAVGMGKAGRSRKLQKQQRRIRIILQWLRDQTAESALAKVLSRLKKSQRDSLVSQVQAAISGYSNEICHAYDFFDKHYEDVFPTIEPASEPEDEEEEALSETEHENNLAEESSEEAEEEVQQPDDVQETELQQEQDDEEDQEEEEEEGDVDDTIEDKTLLFPQWFLDKLYPAHLSRYFVDLLHLRKYINNPQIEHFPYHDANALALPILNYTFALLHHVAGAEAERQLDDQGQPVSIEYTYLTRALRVTNVRYYRQPIEKAPAHPFEPSNPDAIHLRAVFEAFVPHANVPQLFEQLELLPSDLQLYFLAIVYWLHRSEHCDMLHLHALLICLVVVRTVDVTIPAERDPKEFQQRFGKILKQERAKRDLEATEGVKRGVKPALLELTVPERMSHVPKSDCFLVQEKLLPHFHMQEIFKKKYDSYSTTVLHSFAEFQSVVYQLNGLNALLDQPLSSPRMNRLYCGAFIYNLYDLLRNRIDVRYHVEHFLLADSRLMFDFYCYLFDWCAPFVPSWKLQSEADHAAAKAVEKKRLKKQRQAARKAAAETETADPNEEMLAKTDNDEDEFFDLNNKFCVLKV</sequence>